<protein>
    <recommendedName>
        <fullName evidence="3">Secreted protein</fullName>
    </recommendedName>
</protein>
<gene>
    <name evidence="1" type="ORF">K5L39_07625</name>
</gene>
<dbReference type="Proteomes" id="UP001299283">
    <property type="component" value="Unassembled WGS sequence"/>
</dbReference>
<evidence type="ECO:0000313" key="1">
    <source>
        <dbReference type="EMBL" id="MEB3069051.1"/>
    </source>
</evidence>
<name>A0ABU5YV95_9MYCO</name>
<accession>A0ABU5YV95</accession>
<keyword evidence="2" id="KW-1185">Reference proteome</keyword>
<dbReference type="RefSeq" id="WP_225396549.1">
    <property type="nucleotide sequence ID" value="NZ_JAYJJQ010000005.1"/>
</dbReference>
<evidence type="ECO:0000313" key="2">
    <source>
        <dbReference type="Proteomes" id="UP001299283"/>
    </source>
</evidence>
<proteinExistence type="predicted"/>
<evidence type="ECO:0008006" key="3">
    <source>
        <dbReference type="Google" id="ProtNLM"/>
    </source>
</evidence>
<dbReference type="EMBL" id="JAYJJQ010000005">
    <property type="protein sequence ID" value="MEB3069051.1"/>
    <property type="molecule type" value="Genomic_DNA"/>
</dbReference>
<organism evidence="1 2">
    <name type="scientific">[Mycobacterium] vasticus</name>
    <dbReference type="NCBI Taxonomy" id="2875777"/>
    <lineage>
        <taxon>Bacteria</taxon>
        <taxon>Bacillati</taxon>
        <taxon>Actinomycetota</taxon>
        <taxon>Actinomycetes</taxon>
        <taxon>Mycobacteriales</taxon>
        <taxon>Mycobacteriaceae</taxon>
        <taxon>Mycolicibacter</taxon>
    </lineage>
</organism>
<comment type="caution">
    <text evidence="1">The sequence shown here is derived from an EMBL/GenBank/DDBJ whole genome shotgun (WGS) entry which is preliminary data.</text>
</comment>
<sequence length="113" mass="11287">MKHFGRMASAGLTVGAVLTVGLGGFGPLPAGITEVTAPVSQVLSAPGPQACIVGLNCGCIRYRTCPGHKRPPARVPEARMDGELPAVSSELGSGPGVAPAAVTQTPVWASLSV</sequence>
<reference evidence="1 2" key="1">
    <citation type="submission" date="2023-12" db="EMBL/GenBank/DDBJ databases">
        <title>Description of new species of Mycobacterium terrae complex isolated from sewage at the Sao Paulo Zoological Park Foundation in Brazil.</title>
        <authorList>
            <person name="Romagnoli C.L."/>
            <person name="Conceicao E.C."/>
            <person name="Machado E."/>
            <person name="Barreto L.B.P.F."/>
            <person name="Sharma A."/>
            <person name="Silva N.M."/>
            <person name="Marques L.E."/>
            <person name="Juliana M.A."/>
            <person name="Lourenco M.C.S."/>
            <person name="Digiampietri L.A."/>
            <person name="Suffys P.N."/>
            <person name="Viana-Niero C."/>
        </authorList>
    </citation>
    <scope>NUCLEOTIDE SEQUENCE [LARGE SCALE GENOMIC DNA]</scope>
    <source>
        <strain evidence="1 2">MYC017</strain>
    </source>
</reference>